<dbReference type="Gene3D" id="3.40.630.30">
    <property type="match status" value="1"/>
</dbReference>
<dbReference type="PANTHER" id="PTHR30602:SF12">
    <property type="entry name" value="AMINO-ACID ACETYLTRANSFERASE NAGS1, CHLOROPLASTIC-RELATED"/>
    <property type="match status" value="1"/>
</dbReference>
<accession>A0A1M7RBB4</accession>
<keyword evidence="3" id="KW-0012">Acyltransferase</keyword>
<dbReference type="InterPro" id="IPR016181">
    <property type="entry name" value="Acyl_CoA_acyltransferase"/>
</dbReference>
<evidence type="ECO:0000256" key="1">
    <source>
        <dbReference type="ARBA" id="ARBA00015231"/>
    </source>
</evidence>
<evidence type="ECO:0000313" key="7">
    <source>
        <dbReference type="Proteomes" id="UP000184339"/>
    </source>
</evidence>
<protein>
    <recommendedName>
        <fullName evidence="1">Amino-acid acetyltransferase</fullName>
    </recommendedName>
    <alternativeName>
        <fullName evidence="4">N-acetylglutamate synthase</fullName>
    </alternativeName>
</protein>
<dbReference type="CDD" id="cd04301">
    <property type="entry name" value="NAT_SF"/>
    <property type="match status" value="1"/>
</dbReference>
<dbReference type="Pfam" id="PF13508">
    <property type="entry name" value="Acetyltransf_7"/>
    <property type="match status" value="1"/>
</dbReference>
<evidence type="ECO:0000313" key="6">
    <source>
        <dbReference type="EMBL" id="SHN43574.1"/>
    </source>
</evidence>
<evidence type="ECO:0000256" key="3">
    <source>
        <dbReference type="ARBA" id="ARBA00023315"/>
    </source>
</evidence>
<dbReference type="AlphaFoldDB" id="A0A1M7RBB4"/>
<evidence type="ECO:0000256" key="4">
    <source>
        <dbReference type="ARBA" id="ARBA00033251"/>
    </source>
</evidence>
<dbReference type="GO" id="GO:0006526">
    <property type="term" value="P:L-arginine biosynthetic process"/>
    <property type="evidence" value="ECO:0007669"/>
    <property type="project" value="InterPro"/>
</dbReference>
<dbReference type="PROSITE" id="PS51186">
    <property type="entry name" value="GNAT"/>
    <property type="match status" value="1"/>
</dbReference>
<gene>
    <name evidence="6" type="ORF">SAMN05192549_11775</name>
</gene>
<name>A0A1M7RBB4_9BURK</name>
<evidence type="ECO:0000256" key="2">
    <source>
        <dbReference type="ARBA" id="ARBA00022679"/>
    </source>
</evidence>
<dbReference type="GO" id="GO:0004042">
    <property type="term" value="F:L-glutamate N-acetyltransferase activity"/>
    <property type="evidence" value="ECO:0007669"/>
    <property type="project" value="InterPro"/>
</dbReference>
<dbReference type="EMBL" id="FRCX01000017">
    <property type="protein sequence ID" value="SHN43574.1"/>
    <property type="molecule type" value="Genomic_DNA"/>
</dbReference>
<dbReference type="PANTHER" id="PTHR30602">
    <property type="entry name" value="AMINO-ACID ACETYLTRANSFERASE"/>
    <property type="match status" value="1"/>
</dbReference>
<dbReference type="GO" id="GO:0005737">
    <property type="term" value="C:cytoplasm"/>
    <property type="evidence" value="ECO:0007669"/>
    <property type="project" value="InterPro"/>
</dbReference>
<dbReference type="STRING" id="551987.SAMN05192549_11775"/>
<dbReference type="NCBIfam" id="NF040501">
    <property type="entry name" value="resist_ArsN2"/>
    <property type="match status" value="1"/>
</dbReference>
<organism evidence="6 7">
    <name type="scientific">Duganella sacchari</name>
    <dbReference type="NCBI Taxonomy" id="551987"/>
    <lineage>
        <taxon>Bacteria</taxon>
        <taxon>Pseudomonadati</taxon>
        <taxon>Pseudomonadota</taxon>
        <taxon>Betaproteobacteria</taxon>
        <taxon>Burkholderiales</taxon>
        <taxon>Oxalobacteraceae</taxon>
        <taxon>Telluria group</taxon>
        <taxon>Duganella</taxon>
    </lineage>
</organism>
<keyword evidence="2 6" id="KW-0808">Transferase</keyword>
<proteinExistence type="predicted"/>
<keyword evidence="7" id="KW-1185">Reference proteome</keyword>
<dbReference type="Proteomes" id="UP000184339">
    <property type="component" value="Unassembled WGS sequence"/>
</dbReference>
<dbReference type="InterPro" id="IPR010167">
    <property type="entry name" value="NH2A_AcTrfase"/>
</dbReference>
<evidence type="ECO:0000259" key="5">
    <source>
        <dbReference type="PROSITE" id="PS51186"/>
    </source>
</evidence>
<dbReference type="SUPFAM" id="SSF55729">
    <property type="entry name" value="Acyl-CoA N-acyltransferases (Nat)"/>
    <property type="match status" value="1"/>
</dbReference>
<dbReference type="InterPro" id="IPR000182">
    <property type="entry name" value="GNAT_dom"/>
</dbReference>
<sequence length="151" mass="15441">MSSTGITSPALRPATAADWTAIESLLTQAGLPLDGAQEHLTSFTVGDRAGAIVCAGGLEVYGDTALLRSVVVAPSQRGSGAGGLLFTALANVAQSRGVSTLYLLTTTAASFFARRGFIQAERATIPAALRHSREFQGACPATATLMSLSLT</sequence>
<reference evidence="7" key="1">
    <citation type="submission" date="2016-11" db="EMBL/GenBank/DDBJ databases">
        <authorList>
            <person name="Varghese N."/>
            <person name="Submissions S."/>
        </authorList>
    </citation>
    <scope>NUCLEOTIDE SEQUENCE [LARGE SCALE GENOMIC DNA]</scope>
    <source>
        <strain evidence="7">Sac-22</strain>
    </source>
</reference>
<feature type="domain" description="N-acetyltransferase" evidence="5">
    <location>
        <begin position="9"/>
        <end position="151"/>
    </location>
</feature>